<evidence type="ECO:0000256" key="1">
    <source>
        <dbReference type="SAM" id="SignalP"/>
    </source>
</evidence>
<sequence>MKKIVTALCALSFTAALSGAALADCYQGHASAKPPVATDTKGS</sequence>
<keyword evidence="3" id="KW-1185">Reference proteome</keyword>
<reference evidence="2 3" key="1">
    <citation type="submission" date="2020-08" db="EMBL/GenBank/DDBJ databases">
        <title>Genomic Encyclopedia of Type Strains, Phase IV (KMG-IV): sequencing the most valuable type-strain genomes for metagenomic binning, comparative biology and taxonomic classification.</title>
        <authorList>
            <person name="Goeker M."/>
        </authorList>
    </citation>
    <scope>NUCLEOTIDE SEQUENCE [LARGE SCALE GENOMIC DNA]</scope>
    <source>
        <strain evidence="2 3">DSM 5895</strain>
    </source>
</reference>
<evidence type="ECO:0000313" key="3">
    <source>
        <dbReference type="Proteomes" id="UP000533469"/>
    </source>
</evidence>
<feature type="chain" id="PRO_5032879787" evidence="1">
    <location>
        <begin position="24"/>
        <end position="43"/>
    </location>
</feature>
<keyword evidence="1" id="KW-0732">Signal</keyword>
<organism evidence="2 3">
    <name type="scientific">Ancylobacter tetraedralis</name>
    <dbReference type="NCBI Taxonomy" id="217068"/>
    <lineage>
        <taxon>Bacteria</taxon>
        <taxon>Pseudomonadati</taxon>
        <taxon>Pseudomonadota</taxon>
        <taxon>Alphaproteobacteria</taxon>
        <taxon>Hyphomicrobiales</taxon>
        <taxon>Xanthobacteraceae</taxon>
        <taxon>Ancylobacter</taxon>
    </lineage>
</organism>
<proteinExistence type="predicted"/>
<dbReference type="AlphaFoldDB" id="A0A839Z894"/>
<dbReference type="RefSeq" id="WP_281379568.1">
    <property type="nucleotide sequence ID" value="NZ_JACICD010000002.1"/>
</dbReference>
<dbReference type="Proteomes" id="UP000533469">
    <property type="component" value="Unassembled WGS sequence"/>
</dbReference>
<feature type="signal peptide" evidence="1">
    <location>
        <begin position="1"/>
        <end position="23"/>
    </location>
</feature>
<evidence type="ECO:0000313" key="2">
    <source>
        <dbReference type="EMBL" id="MBB3771050.1"/>
    </source>
</evidence>
<name>A0A839Z894_9HYPH</name>
<accession>A0A839Z894</accession>
<protein>
    <submittedName>
        <fullName evidence="2">Uncharacterized protein</fullName>
    </submittedName>
</protein>
<dbReference type="EMBL" id="JACICD010000002">
    <property type="protein sequence ID" value="MBB3771050.1"/>
    <property type="molecule type" value="Genomic_DNA"/>
</dbReference>
<gene>
    <name evidence="2" type="ORF">FHS55_001645</name>
</gene>
<comment type="caution">
    <text evidence="2">The sequence shown here is derived from an EMBL/GenBank/DDBJ whole genome shotgun (WGS) entry which is preliminary data.</text>
</comment>